<dbReference type="Pfam" id="PF06906">
    <property type="entry name" value="DUF1272"/>
    <property type="match status" value="1"/>
</dbReference>
<name>A0A6M0CNR1_9PSED</name>
<gene>
    <name evidence="2" type="ORF">G3435_02780</name>
</gene>
<feature type="region of interest" description="Disordered" evidence="1">
    <location>
        <begin position="58"/>
        <end position="81"/>
    </location>
</feature>
<dbReference type="AlphaFoldDB" id="A0A6M0CNR1"/>
<accession>A0A6M0CNR1</accession>
<comment type="caution">
    <text evidence="2">The sequence shown here is derived from an EMBL/GenBank/DDBJ whole genome shotgun (WGS) entry which is preliminary data.</text>
</comment>
<reference evidence="2 3" key="1">
    <citation type="submission" date="2020-02" db="EMBL/GenBank/DDBJ databases">
        <title>Broccoli isolated Pseudomonas sp.</title>
        <authorList>
            <person name="Fujikawa T."/>
            <person name="Sawada H."/>
        </authorList>
    </citation>
    <scope>NUCLEOTIDE SEQUENCE [LARGE SCALE GENOMIC DNA]</scope>
    <source>
        <strain evidence="2 3">MAFF212428</strain>
    </source>
</reference>
<organism evidence="2 3">
    <name type="scientific">Pseudomonas brassicae</name>
    <dbReference type="NCBI Taxonomy" id="2708063"/>
    <lineage>
        <taxon>Bacteria</taxon>
        <taxon>Pseudomonadati</taxon>
        <taxon>Pseudomonadota</taxon>
        <taxon>Gammaproteobacteria</taxon>
        <taxon>Pseudomonadales</taxon>
        <taxon>Pseudomonadaceae</taxon>
        <taxon>Pseudomonas</taxon>
    </lineage>
</organism>
<evidence type="ECO:0000313" key="3">
    <source>
        <dbReference type="Proteomes" id="UP000480410"/>
    </source>
</evidence>
<protein>
    <submittedName>
        <fullName evidence="2">DUF1272 domain-containing protein</fullName>
    </submittedName>
</protein>
<evidence type="ECO:0000256" key="1">
    <source>
        <dbReference type="SAM" id="MobiDB-lite"/>
    </source>
</evidence>
<sequence length="81" mass="8735">MLALRPCCECCATALPGDSRDAFICSFECTFCRQCAEQQLKGRCPNCAGELVSRPARTGDALQRNPASTTRVVKNQGCAHP</sequence>
<dbReference type="Proteomes" id="UP000480410">
    <property type="component" value="Unassembled WGS sequence"/>
</dbReference>
<evidence type="ECO:0000313" key="2">
    <source>
        <dbReference type="EMBL" id="NER59195.1"/>
    </source>
</evidence>
<dbReference type="InterPro" id="IPR010696">
    <property type="entry name" value="DUF1272"/>
</dbReference>
<dbReference type="EMBL" id="JAAHBV010000047">
    <property type="protein sequence ID" value="NER59195.1"/>
    <property type="molecule type" value="Genomic_DNA"/>
</dbReference>
<proteinExistence type="predicted"/>